<gene>
    <name evidence="2" type="ORF">TBK1r_51800</name>
</gene>
<accession>A0ABX5XX81</accession>
<name>A0ABX5XX81_9BACT</name>
<dbReference type="EMBL" id="CP036432">
    <property type="protein sequence ID" value="QDV86162.1"/>
    <property type="molecule type" value="Genomic_DNA"/>
</dbReference>
<proteinExistence type="predicted"/>
<dbReference type="RefSeq" id="WP_145216919.1">
    <property type="nucleotide sequence ID" value="NZ_CP036432.1"/>
</dbReference>
<evidence type="ECO:0000313" key="3">
    <source>
        <dbReference type="Proteomes" id="UP000318081"/>
    </source>
</evidence>
<reference evidence="2 3" key="1">
    <citation type="submission" date="2019-02" db="EMBL/GenBank/DDBJ databases">
        <title>Deep-cultivation of Planctomycetes and their phenomic and genomic characterization uncovers novel biology.</title>
        <authorList>
            <person name="Wiegand S."/>
            <person name="Jogler M."/>
            <person name="Boedeker C."/>
            <person name="Pinto D."/>
            <person name="Vollmers J."/>
            <person name="Rivas-Marin E."/>
            <person name="Kohn T."/>
            <person name="Peeters S.H."/>
            <person name="Heuer A."/>
            <person name="Rast P."/>
            <person name="Oberbeckmann S."/>
            <person name="Bunk B."/>
            <person name="Jeske O."/>
            <person name="Meyerdierks A."/>
            <person name="Storesund J.E."/>
            <person name="Kallscheuer N."/>
            <person name="Luecker S."/>
            <person name="Lage O.M."/>
            <person name="Pohl T."/>
            <person name="Merkel B.J."/>
            <person name="Hornburger P."/>
            <person name="Mueller R.-W."/>
            <person name="Bruemmer F."/>
            <person name="Labrenz M."/>
            <person name="Spormann A.M."/>
            <person name="Op den Camp H."/>
            <person name="Overmann J."/>
            <person name="Amann R."/>
            <person name="Jetten M.S.M."/>
            <person name="Mascher T."/>
            <person name="Medema M.H."/>
            <person name="Devos D.P."/>
            <person name="Kaster A.-K."/>
            <person name="Ovreas L."/>
            <person name="Rohde M."/>
            <person name="Galperin M.Y."/>
            <person name="Jogler C."/>
        </authorList>
    </citation>
    <scope>NUCLEOTIDE SEQUENCE [LARGE SCALE GENOMIC DNA]</scope>
    <source>
        <strain evidence="2 3">TBK1r</strain>
    </source>
</reference>
<keyword evidence="3" id="KW-1185">Reference proteome</keyword>
<evidence type="ECO:0000256" key="1">
    <source>
        <dbReference type="SAM" id="MobiDB-lite"/>
    </source>
</evidence>
<organism evidence="2 3">
    <name type="scientific">Stieleria magnilauensis</name>
    <dbReference type="NCBI Taxonomy" id="2527963"/>
    <lineage>
        <taxon>Bacteria</taxon>
        <taxon>Pseudomonadati</taxon>
        <taxon>Planctomycetota</taxon>
        <taxon>Planctomycetia</taxon>
        <taxon>Pirellulales</taxon>
        <taxon>Pirellulaceae</taxon>
        <taxon>Stieleria</taxon>
    </lineage>
</organism>
<sequence>MSRISEELDAKLNELDPLRAKSLIILVRRAIKEVEQIEPSSLSDWPEGYFEQTAGSFSDEPLERSPQGAPTIRDSW</sequence>
<evidence type="ECO:0008006" key="4">
    <source>
        <dbReference type="Google" id="ProtNLM"/>
    </source>
</evidence>
<dbReference type="Proteomes" id="UP000318081">
    <property type="component" value="Chromosome"/>
</dbReference>
<feature type="region of interest" description="Disordered" evidence="1">
    <location>
        <begin position="42"/>
        <end position="76"/>
    </location>
</feature>
<evidence type="ECO:0000313" key="2">
    <source>
        <dbReference type="EMBL" id="QDV86162.1"/>
    </source>
</evidence>
<protein>
    <recommendedName>
        <fullName evidence="4">Addiction module component</fullName>
    </recommendedName>
</protein>